<reference evidence="13" key="1">
    <citation type="submission" date="2023-01" db="EMBL/GenBank/DDBJ databases">
        <title>The diversity of Class Acidimicrobiia in South China Sea sediment environments and the proposal of Iamia marina sp. nov., a novel species of the genus Iamia.</title>
        <authorList>
            <person name="He Y."/>
            <person name="Tian X."/>
        </authorList>
    </citation>
    <scope>NUCLEOTIDE SEQUENCE</scope>
    <source>
        <strain evidence="13">DSM 19957</strain>
    </source>
</reference>
<feature type="transmembrane region" description="Helical" evidence="10">
    <location>
        <begin position="39"/>
        <end position="58"/>
    </location>
</feature>
<dbReference type="InterPro" id="IPR039421">
    <property type="entry name" value="Type_1_exporter"/>
</dbReference>
<evidence type="ECO:0000256" key="3">
    <source>
        <dbReference type="ARBA" id="ARBA00022475"/>
    </source>
</evidence>
<dbReference type="Proteomes" id="UP001216390">
    <property type="component" value="Chromosome"/>
</dbReference>
<dbReference type="InterPro" id="IPR011527">
    <property type="entry name" value="ABC1_TM_dom"/>
</dbReference>
<evidence type="ECO:0000256" key="9">
    <source>
        <dbReference type="SAM" id="MobiDB-lite"/>
    </source>
</evidence>
<keyword evidence="3" id="KW-1003">Cell membrane</keyword>
<dbReference type="SUPFAM" id="SSF52540">
    <property type="entry name" value="P-loop containing nucleoside triphosphate hydrolases"/>
    <property type="match status" value="1"/>
</dbReference>
<dbReference type="PROSITE" id="PS50929">
    <property type="entry name" value="ABC_TM1F"/>
    <property type="match status" value="1"/>
</dbReference>
<protein>
    <submittedName>
        <fullName evidence="13">ABC transporter ATP-binding protein</fullName>
    </submittedName>
</protein>
<keyword evidence="4 10" id="KW-0812">Transmembrane</keyword>
<keyword evidence="5" id="KW-0547">Nucleotide-binding</keyword>
<dbReference type="GO" id="GO:0005886">
    <property type="term" value="C:plasma membrane"/>
    <property type="evidence" value="ECO:0007669"/>
    <property type="project" value="UniProtKB-SubCell"/>
</dbReference>
<proteinExistence type="predicted"/>
<gene>
    <name evidence="13" type="ORF">PO878_07150</name>
</gene>
<dbReference type="CDD" id="cd18543">
    <property type="entry name" value="ABC_6TM_Rv0194_D1_like"/>
    <property type="match status" value="1"/>
</dbReference>
<evidence type="ECO:0000259" key="12">
    <source>
        <dbReference type="PROSITE" id="PS50929"/>
    </source>
</evidence>
<feature type="region of interest" description="Disordered" evidence="9">
    <location>
        <begin position="602"/>
        <end position="624"/>
    </location>
</feature>
<accession>A0AAE9YCF7</accession>
<feature type="domain" description="ABC transmembrane type-1" evidence="12">
    <location>
        <begin position="43"/>
        <end position="323"/>
    </location>
</feature>
<dbReference type="GO" id="GO:0015421">
    <property type="term" value="F:ABC-type oligopeptide transporter activity"/>
    <property type="evidence" value="ECO:0007669"/>
    <property type="project" value="TreeGrafter"/>
</dbReference>
<feature type="transmembrane region" description="Helical" evidence="10">
    <location>
        <begin position="180"/>
        <end position="198"/>
    </location>
</feature>
<dbReference type="GO" id="GO:0005524">
    <property type="term" value="F:ATP binding"/>
    <property type="evidence" value="ECO:0007669"/>
    <property type="project" value="UniProtKB-KW"/>
</dbReference>
<evidence type="ECO:0000313" key="13">
    <source>
        <dbReference type="EMBL" id="WCO68504.1"/>
    </source>
</evidence>
<organism evidence="13 14">
    <name type="scientific">Iamia majanohamensis</name>
    <dbReference type="NCBI Taxonomy" id="467976"/>
    <lineage>
        <taxon>Bacteria</taxon>
        <taxon>Bacillati</taxon>
        <taxon>Actinomycetota</taxon>
        <taxon>Acidimicrobiia</taxon>
        <taxon>Acidimicrobiales</taxon>
        <taxon>Iamiaceae</taxon>
        <taxon>Iamia</taxon>
    </lineage>
</organism>
<keyword evidence="8 10" id="KW-0472">Membrane</keyword>
<evidence type="ECO:0000313" key="14">
    <source>
        <dbReference type="Proteomes" id="UP001216390"/>
    </source>
</evidence>
<feature type="transmembrane region" description="Helical" evidence="10">
    <location>
        <begin position="152"/>
        <end position="174"/>
    </location>
</feature>
<dbReference type="RefSeq" id="WP_272738020.1">
    <property type="nucleotide sequence ID" value="NZ_CP116942.1"/>
</dbReference>
<keyword evidence="14" id="KW-1185">Reference proteome</keyword>
<dbReference type="PROSITE" id="PS50893">
    <property type="entry name" value="ABC_TRANSPORTER_2"/>
    <property type="match status" value="1"/>
</dbReference>
<keyword evidence="6 13" id="KW-0067">ATP-binding</keyword>
<dbReference type="InterPro" id="IPR036640">
    <property type="entry name" value="ABC1_TM_sf"/>
</dbReference>
<dbReference type="FunFam" id="3.40.50.300:FF:000299">
    <property type="entry name" value="ABC transporter ATP-binding protein/permease"/>
    <property type="match status" value="1"/>
</dbReference>
<evidence type="ECO:0000256" key="5">
    <source>
        <dbReference type="ARBA" id="ARBA00022741"/>
    </source>
</evidence>
<evidence type="ECO:0000256" key="4">
    <source>
        <dbReference type="ARBA" id="ARBA00022692"/>
    </source>
</evidence>
<dbReference type="KEGG" id="ima:PO878_07150"/>
<dbReference type="EMBL" id="CP116942">
    <property type="protein sequence ID" value="WCO68504.1"/>
    <property type="molecule type" value="Genomic_DNA"/>
</dbReference>
<dbReference type="AlphaFoldDB" id="A0AAE9YCF7"/>
<name>A0AAE9YCF7_9ACTN</name>
<dbReference type="SUPFAM" id="SSF90123">
    <property type="entry name" value="ABC transporter transmembrane region"/>
    <property type="match status" value="1"/>
</dbReference>
<feature type="domain" description="ABC transporter" evidence="11">
    <location>
        <begin position="359"/>
        <end position="593"/>
    </location>
</feature>
<keyword evidence="7 10" id="KW-1133">Transmembrane helix</keyword>
<dbReference type="GO" id="GO:0016887">
    <property type="term" value="F:ATP hydrolysis activity"/>
    <property type="evidence" value="ECO:0007669"/>
    <property type="project" value="InterPro"/>
</dbReference>
<evidence type="ECO:0000256" key="7">
    <source>
        <dbReference type="ARBA" id="ARBA00022989"/>
    </source>
</evidence>
<feature type="compositionally biased region" description="Acidic residues" evidence="9">
    <location>
        <begin position="604"/>
        <end position="614"/>
    </location>
</feature>
<evidence type="ECO:0000256" key="8">
    <source>
        <dbReference type="ARBA" id="ARBA00023136"/>
    </source>
</evidence>
<dbReference type="PANTHER" id="PTHR43394:SF1">
    <property type="entry name" value="ATP-BINDING CASSETTE SUB-FAMILY B MEMBER 10, MITOCHONDRIAL"/>
    <property type="match status" value="1"/>
</dbReference>
<dbReference type="Pfam" id="PF00005">
    <property type="entry name" value="ABC_tran"/>
    <property type="match status" value="1"/>
</dbReference>
<dbReference type="InterPro" id="IPR003439">
    <property type="entry name" value="ABC_transporter-like_ATP-bd"/>
</dbReference>
<dbReference type="Pfam" id="PF00664">
    <property type="entry name" value="ABC_membrane"/>
    <property type="match status" value="1"/>
</dbReference>
<evidence type="ECO:0000256" key="2">
    <source>
        <dbReference type="ARBA" id="ARBA00022448"/>
    </source>
</evidence>
<evidence type="ECO:0000256" key="6">
    <source>
        <dbReference type="ARBA" id="ARBA00022840"/>
    </source>
</evidence>
<evidence type="ECO:0000256" key="10">
    <source>
        <dbReference type="SAM" id="Phobius"/>
    </source>
</evidence>
<dbReference type="InterPro" id="IPR017871">
    <property type="entry name" value="ABC_transporter-like_CS"/>
</dbReference>
<dbReference type="PROSITE" id="PS00211">
    <property type="entry name" value="ABC_TRANSPORTER_1"/>
    <property type="match status" value="1"/>
</dbReference>
<feature type="transmembrane region" description="Helical" evidence="10">
    <location>
        <begin position="78"/>
        <end position="98"/>
    </location>
</feature>
<keyword evidence="2" id="KW-0813">Transport</keyword>
<dbReference type="InterPro" id="IPR003593">
    <property type="entry name" value="AAA+_ATPase"/>
</dbReference>
<evidence type="ECO:0000259" key="11">
    <source>
        <dbReference type="PROSITE" id="PS50893"/>
    </source>
</evidence>
<dbReference type="InterPro" id="IPR027417">
    <property type="entry name" value="P-loop_NTPase"/>
</dbReference>
<dbReference type="SMART" id="SM00382">
    <property type="entry name" value="AAA"/>
    <property type="match status" value="1"/>
</dbReference>
<dbReference type="Gene3D" id="1.20.1560.10">
    <property type="entry name" value="ABC transporter type 1, transmembrane domain"/>
    <property type="match status" value="1"/>
</dbReference>
<feature type="transmembrane region" description="Helical" evidence="10">
    <location>
        <begin position="270"/>
        <end position="288"/>
    </location>
</feature>
<sequence length="624" mass="65916">MTAPVAAARPQDASSAASSLTTVGDGWHLLRAELWRRKVGLGAGVLAGLVWTGGRVSIPTLVQRAIDQGIDVGDEAAVVRYSILIGLVATLTALTTGLRRYLAFREARHAEASLRDRLFAHLVRLSFPFHDRSPTGQLLSRANLDLQQVQNLVVLVPLTLANVLTVAATAVILARIDLGLTVLALGVLPFVVVVTRRFSTRLFPTMMRVQQESAELAGVVEESVAGVRVVKGFGAERVQAARLALEADDLYGASMDAARVRSRNVPWLELLPNVGLIVVLAYGGHLVIDGGLTIGELVAFNAYVALLVTPLRMLGFIVAVAQRAMAAAQRVDALMATEVEVAESDDPTPLPGDGELGRVRFRDVGFGYVDGAPVLDGFDLEIPPGQSVAVVGATGSGKSTVARLLCRFYDVERGAVALDGVDVRHLTLADLRQAVGLVFEDTFLFSDTLAGNIAFSHPDAPPEDIERAARLAGAHEFISGLPEGYATVVGERGYSLSGGQRQRVAIARAILADPRVLVLDDATSAVDPTKEHEIRGALGEVMRGRTTIVIAHRPATIALAERVVLVDGGRVVADGTHEGLLRSDARYREVLATVAAEAARAEAAAEDAEDEADDGSLPIGGGGS</sequence>
<comment type="subcellular location">
    <subcellularLocation>
        <location evidence="1">Cell membrane</location>
        <topology evidence="1">Multi-pass membrane protein</topology>
    </subcellularLocation>
</comment>
<dbReference type="Gene3D" id="3.40.50.300">
    <property type="entry name" value="P-loop containing nucleotide triphosphate hydrolases"/>
    <property type="match status" value="1"/>
</dbReference>
<feature type="transmembrane region" description="Helical" evidence="10">
    <location>
        <begin position="300"/>
        <end position="321"/>
    </location>
</feature>
<dbReference type="PANTHER" id="PTHR43394">
    <property type="entry name" value="ATP-DEPENDENT PERMEASE MDL1, MITOCHONDRIAL"/>
    <property type="match status" value="1"/>
</dbReference>
<evidence type="ECO:0000256" key="1">
    <source>
        <dbReference type="ARBA" id="ARBA00004651"/>
    </source>
</evidence>